<protein>
    <submittedName>
        <fullName evidence="2">Uncharacterized protein</fullName>
    </submittedName>
</protein>
<feature type="transmembrane region" description="Helical" evidence="1">
    <location>
        <begin position="12"/>
        <end position="32"/>
    </location>
</feature>
<comment type="caution">
    <text evidence="2">The sequence shown here is derived from an EMBL/GenBank/DDBJ whole genome shotgun (WGS) entry which is preliminary data.</text>
</comment>
<accession>A0A940PXU7</accession>
<organism evidence="2 3">
    <name type="scientific">Leucobacter exalbidus</name>
    <dbReference type="NCBI Taxonomy" id="662960"/>
    <lineage>
        <taxon>Bacteria</taxon>
        <taxon>Bacillati</taxon>
        <taxon>Actinomycetota</taxon>
        <taxon>Actinomycetes</taxon>
        <taxon>Micrococcales</taxon>
        <taxon>Microbacteriaceae</taxon>
        <taxon>Leucobacter</taxon>
    </lineage>
</organism>
<evidence type="ECO:0000313" key="3">
    <source>
        <dbReference type="Proteomes" id="UP000675163"/>
    </source>
</evidence>
<sequence length="37" mass="4101">MELAAYDVVWSIVLIVGALAMGAASWLIVRAVRRSRR</sequence>
<keyword evidence="1" id="KW-0812">Transmembrane</keyword>
<reference evidence="2" key="1">
    <citation type="submission" date="2021-02" db="EMBL/GenBank/DDBJ databases">
        <title>Sequencing the genomes of 1000 actinobacteria strains.</title>
        <authorList>
            <person name="Klenk H.-P."/>
        </authorList>
    </citation>
    <scope>NUCLEOTIDE SEQUENCE</scope>
    <source>
        <strain evidence="2">DSM 22850</strain>
    </source>
</reference>
<dbReference type="EMBL" id="JAFIDA010000001">
    <property type="protein sequence ID" value="MBP1327354.1"/>
    <property type="molecule type" value="Genomic_DNA"/>
</dbReference>
<keyword evidence="3" id="KW-1185">Reference proteome</keyword>
<keyword evidence="1" id="KW-1133">Transmembrane helix</keyword>
<proteinExistence type="predicted"/>
<gene>
    <name evidence="2" type="ORF">JOF28_002586</name>
</gene>
<evidence type="ECO:0000313" key="2">
    <source>
        <dbReference type="EMBL" id="MBP1327354.1"/>
    </source>
</evidence>
<dbReference type="AlphaFoldDB" id="A0A940PXU7"/>
<evidence type="ECO:0000256" key="1">
    <source>
        <dbReference type="SAM" id="Phobius"/>
    </source>
</evidence>
<dbReference type="Proteomes" id="UP000675163">
    <property type="component" value="Unassembled WGS sequence"/>
</dbReference>
<keyword evidence="1" id="KW-0472">Membrane</keyword>
<name>A0A940PXU7_9MICO</name>